<dbReference type="EMBL" id="JBICBT010000277">
    <property type="protein sequence ID" value="KAL3118443.1"/>
    <property type="molecule type" value="Genomic_DNA"/>
</dbReference>
<reference evidence="2 3" key="1">
    <citation type="submission" date="2024-10" db="EMBL/GenBank/DDBJ databases">
        <authorList>
            <person name="Kim D."/>
        </authorList>
    </citation>
    <scope>NUCLEOTIDE SEQUENCE [LARGE SCALE GENOMIC DNA]</scope>
    <source>
        <strain evidence="2">BH-2024</strain>
    </source>
</reference>
<sequence length="295" mass="32914">MDNALATVSCSDGQFFVANCAPNGTKSRQVLPYDHADISTQCHVKCPAGETTFRLNGTLRYITHQHRFGHRQRTSENLIPEPEQFSFWADLSFDKFSPLLYFGKAPIILAIVVALLIGLVALLLFVKYSPMFVTYRLILRLFVGISMIKSATSLSSNFNSVHPSPPPKLIQMFNESSHPSTLHFSVFPIFFSFCVVLCTIWRFDISLRRAPSFQHKQIRQSLLFAVIIIITIITLAVARKIAPEGDQPLGGKQKGEDVAAVCCHHPGANGADIAHFRINSPLPPEMLTFFITIHT</sequence>
<evidence type="ECO:0000256" key="1">
    <source>
        <dbReference type="SAM" id="Phobius"/>
    </source>
</evidence>
<feature type="transmembrane region" description="Helical" evidence="1">
    <location>
        <begin position="137"/>
        <end position="158"/>
    </location>
</feature>
<dbReference type="Proteomes" id="UP001620626">
    <property type="component" value="Unassembled WGS sequence"/>
</dbReference>
<accession>A0ABD2LT75</accession>
<keyword evidence="1" id="KW-0472">Membrane</keyword>
<keyword evidence="1" id="KW-0812">Transmembrane</keyword>
<comment type="caution">
    <text evidence="2">The sequence shown here is derived from an EMBL/GenBank/DDBJ whole genome shotgun (WGS) entry which is preliminary data.</text>
</comment>
<evidence type="ECO:0000313" key="3">
    <source>
        <dbReference type="Proteomes" id="UP001620626"/>
    </source>
</evidence>
<organism evidence="2 3">
    <name type="scientific">Heterodera trifolii</name>
    <dbReference type="NCBI Taxonomy" id="157864"/>
    <lineage>
        <taxon>Eukaryota</taxon>
        <taxon>Metazoa</taxon>
        <taxon>Ecdysozoa</taxon>
        <taxon>Nematoda</taxon>
        <taxon>Chromadorea</taxon>
        <taxon>Rhabditida</taxon>
        <taxon>Tylenchina</taxon>
        <taxon>Tylenchomorpha</taxon>
        <taxon>Tylenchoidea</taxon>
        <taxon>Heteroderidae</taxon>
        <taxon>Heteroderinae</taxon>
        <taxon>Heterodera</taxon>
    </lineage>
</organism>
<proteinExistence type="predicted"/>
<feature type="transmembrane region" description="Helical" evidence="1">
    <location>
        <begin position="105"/>
        <end position="125"/>
    </location>
</feature>
<feature type="transmembrane region" description="Helical" evidence="1">
    <location>
        <begin position="222"/>
        <end position="242"/>
    </location>
</feature>
<dbReference type="Gene3D" id="2.60.40.3770">
    <property type="match status" value="1"/>
</dbReference>
<protein>
    <submittedName>
        <fullName evidence="2">Uncharacterized protein</fullName>
    </submittedName>
</protein>
<gene>
    <name evidence="2" type="ORF">niasHT_004023</name>
</gene>
<keyword evidence="3" id="KW-1185">Reference proteome</keyword>
<feature type="transmembrane region" description="Helical" evidence="1">
    <location>
        <begin position="182"/>
        <end position="201"/>
    </location>
</feature>
<keyword evidence="1" id="KW-1133">Transmembrane helix</keyword>
<name>A0ABD2LT75_9BILA</name>
<evidence type="ECO:0000313" key="2">
    <source>
        <dbReference type="EMBL" id="KAL3118443.1"/>
    </source>
</evidence>
<dbReference type="AlphaFoldDB" id="A0ABD2LT75"/>